<dbReference type="Gene3D" id="2.170.130.10">
    <property type="entry name" value="TonB-dependent receptor, plug domain"/>
    <property type="match status" value="1"/>
</dbReference>
<organism evidence="4 5">
    <name type="scientific">Flavobacterium psychrolimnae</name>
    <dbReference type="NCBI Taxonomy" id="249351"/>
    <lineage>
        <taxon>Bacteria</taxon>
        <taxon>Pseudomonadati</taxon>
        <taxon>Bacteroidota</taxon>
        <taxon>Flavobacteriia</taxon>
        <taxon>Flavobacteriales</taxon>
        <taxon>Flavobacteriaceae</taxon>
        <taxon>Flavobacterium</taxon>
    </lineage>
</organism>
<feature type="domain" description="TonB-dependent receptor plug" evidence="3">
    <location>
        <begin position="135"/>
        <end position="218"/>
    </location>
</feature>
<dbReference type="InterPro" id="IPR037066">
    <property type="entry name" value="Plug_dom_sf"/>
</dbReference>
<dbReference type="PROSITE" id="PS52016">
    <property type="entry name" value="TONB_DEPENDENT_REC_3"/>
    <property type="match status" value="1"/>
</dbReference>
<dbReference type="InterPro" id="IPR008969">
    <property type="entry name" value="CarboxyPept-like_regulatory"/>
</dbReference>
<gene>
    <name evidence="4" type="ORF">DR980_08655</name>
</gene>
<keyword evidence="1" id="KW-0813">Transport</keyword>
<dbReference type="InterPro" id="IPR039426">
    <property type="entry name" value="TonB-dep_rcpt-like"/>
</dbReference>
<dbReference type="InterPro" id="IPR012910">
    <property type="entry name" value="Plug_dom"/>
</dbReference>
<name>A0A366AZM1_9FLAO</name>
<comment type="caution">
    <text evidence="4">The sequence shown here is derived from an EMBL/GenBank/DDBJ whole genome shotgun (WGS) entry which is preliminary data.</text>
</comment>
<dbReference type="GO" id="GO:0009279">
    <property type="term" value="C:cell outer membrane"/>
    <property type="evidence" value="ECO:0007669"/>
    <property type="project" value="UniProtKB-SubCell"/>
</dbReference>
<dbReference type="Gene3D" id="2.60.40.1120">
    <property type="entry name" value="Carboxypeptidase-like, regulatory domain"/>
    <property type="match status" value="1"/>
</dbReference>
<reference evidence="4 5" key="1">
    <citation type="submission" date="2018-07" db="EMBL/GenBank/DDBJ databases">
        <title>Complete genome sequence of Flavobacterium psychrolimnae LMG 22018.</title>
        <authorList>
            <person name="Kim D.-U."/>
        </authorList>
    </citation>
    <scope>NUCLEOTIDE SEQUENCE [LARGE SCALE GENOMIC DNA]</scope>
    <source>
        <strain evidence="4 5">LMG 22018</strain>
    </source>
</reference>
<protein>
    <recommendedName>
        <fullName evidence="3">TonB-dependent receptor plug domain-containing protein</fullName>
    </recommendedName>
</protein>
<dbReference type="RefSeq" id="WP_113635103.1">
    <property type="nucleotide sequence ID" value="NZ_QNUX01000007.1"/>
</dbReference>
<evidence type="ECO:0000313" key="5">
    <source>
        <dbReference type="Proteomes" id="UP000253676"/>
    </source>
</evidence>
<keyword evidence="1" id="KW-0812">Transmembrane</keyword>
<dbReference type="Pfam" id="PF07715">
    <property type="entry name" value="Plug"/>
    <property type="match status" value="1"/>
</dbReference>
<evidence type="ECO:0000256" key="1">
    <source>
        <dbReference type="PROSITE-ProRule" id="PRU01360"/>
    </source>
</evidence>
<accession>A0A366AZM1</accession>
<dbReference type="SUPFAM" id="SSF49464">
    <property type="entry name" value="Carboxypeptidase regulatory domain-like"/>
    <property type="match status" value="1"/>
</dbReference>
<keyword evidence="5" id="KW-1185">Reference proteome</keyword>
<dbReference type="AlphaFoldDB" id="A0A366AZM1"/>
<proteinExistence type="inferred from homology"/>
<feature type="chain" id="PRO_5016645400" description="TonB-dependent receptor plug domain-containing protein" evidence="2">
    <location>
        <begin position="21"/>
        <end position="224"/>
    </location>
</feature>
<keyword evidence="2" id="KW-0732">Signal</keyword>
<evidence type="ECO:0000313" key="4">
    <source>
        <dbReference type="EMBL" id="RBN50186.1"/>
    </source>
</evidence>
<keyword evidence="1" id="KW-1134">Transmembrane beta strand</keyword>
<keyword evidence="1" id="KW-0998">Cell outer membrane</keyword>
<dbReference type="SUPFAM" id="SSF56935">
    <property type="entry name" value="Porins"/>
    <property type="match status" value="1"/>
</dbReference>
<dbReference type="EMBL" id="QNUX01000007">
    <property type="protein sequence ID" value="RBN50186.1"/>
    <property type="molecule type" value="Genomic_DNA"/>
</dbReference>
<evidence type="ECO:0000256" key="2">
    <source>
        <dbReference type="SAM" id="SignalP"/>
    </source>
</evidence>
<dbReference type="Proteomes" id="UP000253676">
    <property type="component" value="Unassembled WGS sequence"/>
</dbReference>
<keyword evidence="1" id="KW-0472">Membrane</keyword>
<comment type="subcellular location">
    <subcellularLocation>
        <location evidence="1">Cell outer membrane</location>
        <topology evidence="1">Multi-pass membrane protein</topology>
    </subcellularLocation>
</comment>
<evidence type="ECO:0000259" key="3">
    <source>
        <dbReference type="Pfam" id="PF07715"/>
    </source>
</evidence>
<feature type="signal peptide" evidence="2">
    <location>
        <begin position="1"/>
        <end position="20"/>
    </location>
</feature>
<sequence>MKISKSLVFIMLLIGAFSYAQNKLTGKVMNYSNKPVPNAKVFVDSIYTNVTTNKNGEFEVLLPEKVAVINIYSDKYGLLSSKFSNENSMSFIFLESEKEIKNRIKKGGKITIGYSEEDQGYRVKTAQTMDVQNDKSTRSFVTIYDLIRGRLAGVTVSRDNKITIRGLTSIRNTSEPLFVVDGVIVSSIDYLFPNNVKNVSVLKDGAASIYGAQASSGVIIITTK</sequence>
<comment type="similarity">
    <text evidence="1">Belongs to the TonB-dependent receptor family.</text>
</comment>
<dbReference type="OrthoDB" id="982809at2"/>